<protein>
    <recommendedName>
        <fullName evidence="2">ASX DEUBAD domain-containing protein</fullName>
    </recommendedName>
</protein>
<evidence type="ECO:0000256" key="1">
    <source>
        <dbReference type="SAM" id="MobiDB-lite"/>
    </source>
</evidence>
<feature type="region of interest" description="Disordered" evidence="1">
    <location>
        <begin position="451"/>
        <end position="471"/>
    </location>
</feature>
<feature type="region of interest" description="Disordered" evidence="1">
    <location>
        <begin position="805"/>
        <end position="824"/>
    </location>
</feature>
<feature type="compositionally biased region" description="Low complexity" evidence="1">
    <location>
        <begin position="93"/>
        <end position="103"/>
    </location>
</feature>
<feature type="compositionally biased region" description="Polar residues" evidence="1">
    <location>
        <begin position="166"/>
        <end position="182"/>
    </location>
</feature>
<feature type="compositionally biased region" description="Polar residues" evidence="1">
    <location>
        <begin position="420"/>
        <end position="431"/>
    </location>
</feature>
<feature type="compositionally biased region" description="Basic residues" evidence="1">
    <location>
        <begin position="80"/>
        <end position="89"/>
    </location>
</feature>
<comment type="caution">
    <text evidence="3">The sequence shown here is derived from an EMBL/GenBank/DDBJ whole genome shotgun (WGS) entry which is preliminary data.</text>
</comment>
<gene>
    <name evidence="3" type="ORF">BGZ96_005859</name>
</gene>
<feature type="compositionally biased region" description="Polar residues" evidence="1">
    <location>
        <begin position="604"/>
        <end position="620"/>
    </location>
</feature>
<sequence>MNPSPSLPPSPPPHPPQPTFITVMDPQSPPISTTTVAHTDPIEKEMSGPRDSISQRLSSRKRTLHIPLNLSTQETGVRSWRGRYKRRKPNNVTTTSSSSFTISLKEHHRAESTTSSTEERPGTPTGHQREAYSQSPDSTPPAKRTNHTSFIIDLTTIQRKAYNSNKRNAFSKASSRKQASFQSDDEWTPATAPCKAAHKATISKQIARAKATAKVDTGHSTDSALERLACIQIPSNARFSGPSNGRTQRLLHIDIKNNIKPTVTQARIDAKGNSASNADNSVTDIFLTTEAIDNNEVETSASNVHRSVIDFNTLATPTSTVDNTKLSFFDAHTFENITKPNDQIFGRSSRSDDDVLVKIKPNSPDAHPINSIRKPGDEIIISSIQDLCSPPPTPSPHPSATGGTDEDLLPRNTDQDNVNRIDSTSSVNSAPKTHISPACVSAIEISHAHDGYSQHETDVSRSTISGSSLPEEMNTTLVDSDFIHSDLLKDLTHSRINPTTPKQTHSQSLAVAVMFANSTDTNNASDPLDASDSRTRHLDDTLDTPLASRKTLFSAANAITVDTQSMEVDPLSVSPGDTHDNQMASQTASQTARTTSAAHFDQAAPQSAVTLLSEPNTTKPGLSDPLTDPHSKYATGDINNVISYETYSQFPAKTQRAFVDHLPACIRNNPRYLDCKSGTANEAFFSMLSFNRAKLDWQKALVEGKFTDEYKTKVAALIREDDERKMATSGVRTTITTTAAMMEGHRGEMWKSDDFERFYGEKAIQASARKMEAGDSSKTSLAKICLNKGIQIGDLLLYVREFTVKPPPQQQPSPRRKSKVNVAATTTSTATITTTTTKVAAQTARRRWIARLSRMAMIDKRDNKDRASVSSRAGRIKVDQLMQVLDITKSGRPIIGFIDGDGCSNRKDHKSTGGEWSKPLAAATAAGTLVPAMTANTATTTTATLTTPTTTTTTIVAATAIEAAAATARTRTNPTTAAVAAAVVVKASPRKSEKAQQLQQLQLRSPASTAKLTGTYEIDSAPMVERICLERDGQVPKAYRKNAFESWKHIHTFRPIARELEDQERVKLEEGEGEVDVVYVGSLFSMRMDIYNHLQSENAKRQVLLEDAATIAD</sequence>
<feature type="compositionally biased region" description="Polar residues" evidence="1">
    <location>
        <begin position="460"/>
        <end position="471"/>
    </location>
</feature>
<feature type="region of interest" description="Disordered" evidence="1">
    <location>
        <begin position="166"/>
        <end position="192"/>
    </location>
</feature>
<evidence type="ECO:0000313" key="3">
    <source>
        <dbReference type="EMBL" id="KAG0297551.1"/>
    </source>
</evidence>
<organism evidence="3 4">
    <name type="scientific">Linnemannia gamsii</name>
    <dbReference type="NCBI Taxonomy" id="64522"/>
    <lineage>
        <taxon>Eukaryota</taxon>
        <taxon>Fungi</taxon>
        <taxon>Fungi incertae sedis</taxon>
        <taxon>Mucoromycota</taxon>
        <taxon>Mortierellomycotina</taxon>
        <taxon>Mortierellomycetes</taxon>
        <taxon>Mortierellales</taxon>
        <taxon>Mortierellaceae</taxon>
        <taxon>Linnemannia</taxon>
    </lineage>
</organism>
<dbReference type="Proteomes" id="UP001194696">
    <property type="component" value="Unassembled WGS sequence"/>
</dbReference>
<feature type="region of interest" description="Disordered" evidence="1">
    <location>
        <begin position="1"/>
        <end position="146"/>
    </location>
</feature>
<proteinExistence type="predicted"/>
<feature type="region of interest" description="Disordered" evidence="1">
    <location>
        <begin position="385"/>
        <end position="433"/>
    </location>
</feature>
<feature type="compositionally biased region" description="Pro residues" evidence="1">
    <location>
        <begin position="1"/>
        <end position="18"/>
    </location>
</feature>
<feature type="compositionally biased region" description="Basic and acidic residues" evidence="1">
    <location>
        <begin position="104"/>
        <end position="121"/>
    </location>
</feature>
<evidence type="ECO:0000313" key="4">
    <source>
        <dbReference type="Proteomes" id="UP001194696"/>
    </source>
</evidence>
<evidence type="ECO:0000259" key="2">
    <source>
        <dbReference type="Pfam" id="PF13919"/>
    </source>
</evidence>
<reference evidence="3 4" key="1">
    <citation type="journal article" date="2020" name="Fungal Divers.">
        <title>Resolving the Mortierellaceae phylogeny through synthesis of multi-gene phylogenetics and phylogenomics.</title>
        <authorList>
            <person name="Vandepol N."/>
            <person name="Liber J."/>
            <person name="Desiro A."/>
            <person name="Na H."/>
            <person name="Kennedy M."/>
            <person name="Barry K."/>
            <person name="Grigoriev I.V."/>
            <person name="Miller A.N."/>
            <person name="O'Donnell K."/>
            <person name="Stajich J.E."/>
            <person name="Bonito G."/>
        </authorList>
    </citation>
    <scope>NUCLEOTIDE SEQUENCE [LARGE SCALE GENOMIC DNA]</scope>
    <source>
        <strain evidence="3 4">AD045</strain>
    </source>
</reference>
<accession>A0ABQ7KGV7</accession>
<dbReference type="Pfam" id="PF13919">
    <property type="entry name" value="ASXH"/>
    <property type="match status" value="1"/>
</dbReference>
<dbReference type="InterPro" id="IPR028020">
    <property type="entry name" value="ASX_DEUBAD_dom"/>
</dbReference>
<feature type="region of interest" description="Disordered" evidence="1">
    <location>
        <begin position="566"/>
        <end position="631"/>
    </location>
</feature>
<name>A0ABQ7KGV7_9FUNG</name>
<dbReference type="EMBL" id="JAAAIM010000028">
    <property type="protein sequence ID" value="KAG0297551.1"/>
    <property type="molecule type" value="Genomic_DNA"/>
</dbReference>
<feature type="domain" description="ASX DEUBAD" evidence="2">
    <location>
        <begin position="624"/>
        <end position="761"/>
    </location>
</feature>
<feature type="compositionally biased region" description="Low complexity" evidence="1">
    <location>
        <begin position="582"/>
        <end position="598"/>
    </location>
</feature>
<keyword evidence="4" id="KW-1185">Reference proteome</keyword>